<dbReference type="InterPro" id="IPR000768">
    <property type="entry name" value="ART"/>
</dbReference>
<keyword evidence="5 14" id="KW-0328">Glycosyltransferase</keyword>
<comment type="similarity">
    <text evidence="2 14">Belongs to the Arg-specific ADP-ribosyltransferase family.</text>
</comment>
<evidence type="ECO:0000256" key="9">
    <source>
        <dbReference type="ARBA" id="ARBA00022857"/>
    </source>
</evidence>
<evidence type="ECO:0000313" key="15">
    <source>
        <dbReference type="Ensembl" id="ENSELUP00000097220.1"/>
    </source>
</evidence>
<keyword evidence="8 14" id="KW-0732">Signal</keyword>
<keyword evidence="6 14" id="KW-0808">Transferase</keyword>
<protein>
    <recommendedName>
        <fullName evidence="14">NAD(P)(+)--arginine ADP-ribosyltransferase</fullName>
        <ecNumber evidence="14">2.4.2.31</ecNumber>
    </recommendedName>
    <alternativeName>
        <fullName evidence="14">Mono(ADP-ribosyl)transferase</fullName>
    </alternativeName>
</protein>
<dbReference type="PROSITE" id="PS51996">
    <property type="entry name" value="TR_MART"/>
    <property type="match status" value="1"/>
</dbReference>
<evidence type="ECO:0000256" key="5">
    <source>
        <dbReference type="ARBA" id="ARBA00022676"/>
    </source>
</evidence>
<evidence type="ECO:0000256" key="2">
    <source>
        <dbReference type="ARBA" id="ARBA00009558"/>
    </source>
</evidence>
<feature type="signal peptide" evidence="14">
    <location>
        <begin position="1"/>
        <end position="24"/>
    </location>
</feature>
<comment type="subcellular location">
    <subcellularLocation>
        <location evidence="1">Secreted</location>
    </subcellularLocation>
</comment>
<dbReference type="KEGG" id="els:105021012"/>
<dbReference type="Gene3D" id="3.90.176.10">
    <property type="entry name" value="Toxin ADP-ribosyltransferase, Chain A, domain 1"/>
    <property type="match status" value="1"/>
</dbReference>
<evidence type="ECO:0000256" key="8">
    <source>
        <dbReference type="ARBA" id="ARBA00022729"/>
    </source>
</evidence>
<keyword evidence="3" id="KW-0964">Secreted</keyword>
<dbReference type="PANTHER" id="PTHR10339">
    <property type="entry name" value="ADP-RIBOSYLTRANSFERASE"/>
    <property type="match status" value="1"/>
</dbReference>
<evidence type="ECO:0000256" key="14">
    <source>
        <dbReference type="RuleBase" id="RU361228"/>
    </source>
</evidence>
<evidence type="ECO:0000256" key="10">
    <source>
        <dbReference type="ARBA" id="ARBA00023026"/>
    </source>
</evidence>
<dbReference type="GO" id="GO:0090729">
    <property type="term" value="F:toxin activity"/>
    <property type="evidence" value="ECO:0007669"/>
    <property type="project" value="UniProtKB-KW"/>
</dbReference>
<dbReference type="AlphaFoldDB" id="A0AAY5L9Q1"/>
<evidence type="ECO:0000256" key="13">
    <source>
        <dbReference type="ARBA" id="ARBA00047597"/>
    </source>
</evidence>
<keyword evidence="4" id="KW-0800">Toxin</keyword>
<reference evidence="15 16" key="1">
    <citation type="submission" date="2020-02" db="EMBL/GenBank/DDBJ databases">
        <title>Esox lucius (northern pike) genome, fEsoLuc1, primary haplotype.</title>
        <authorList>
            <person name="Myers G."/>
            <person name="Karagic N."/>
            <person name="Meyer A."/>
            <person name="Pippel M."/>
            <person name="Reichard M."/>
            <person name="Winkler S."/>
            <person name="Tracey A."/>
            <person name="Sims Y."/>
            <person name="Howe K."/>
            <person name="Rhie A."/>
            <person name="Formenti G."/>
            <person name="Durbin R."/>
            <person name="Fedrigo O."/>
            <person name="Jarvis E.D."/>
        </authorList>
    </citation>
    <scope>NUCLEOTIDE SEQUENCE [LARGE SCALE GENOMIC DNA]</scope>
</reference>
<comment type="catalytic activity">
    <reaction evidence="13 14">
        <text>L-arginyl-[protein] + NAD(+) = N(omega)-(ADP-D-ribosyl)-L-arginyl-[protein] + nicotinamide + H(+)</text>
        <dbReference type="Rhea" id="RHEA:19149"/>
        <dbReference type="Rhea" id="RHEA-COMP:10532"/>
        <dbReference type="Rhea" id="RHEA-COMP:15087"/>
        <dbReference type="ChEBI" id="CHEBI:15378"/>
        <dbReference type="ChEBI" id="CHEBI:17154"/>
        <dbReference type="ChEBI" id="CHEBI:29965"/>
        <dbReference type="ChEBI" id="CHEBI:57540"/>
        <dbReference type="ChEBI" id="CHEBI:142554"/>
        <dbReference type="EC" id="2.4.2.31"/>
    </reaction>
</comment>
<dbReference type="SUPFAM" id="SSF56399">
    <property type="entry name" value="ADP-ribosylation"/>
    <property type="match status" value="1"/>
</dbReference>
<keyword evidence="9 14" id="KW-0521">NADP</keyword>
<evidence type="ECO:0000256" key="1">
    <source>
        <dbReference type="ARBA" id="ARBA00004613"/>
    </source>
</evidence>
<evidence type="ECO:0000256" key="6">
    <source>
        <dbReference type="ARBA" id="ARBA00022679"/>
    </source>
</evidence>
<name>A0AAY5L9Q1_ESOLU</name>
<dbReference type="PRINTS" id="PR00970">
    <property type="entry name" value="RIBTRNSFRASE"/>
</dbReference>
<dbReference type="Proteomes" id="UP000265140">
    <property type="component" value="Chromosome 25"/>
</dbReference>
<evidence type="ECO:0000256" key="11">
    <source>
        <dbReference type="ARBA" id="ARBA00023027"/>
    </source>
</evidence>
<proteinExistence type="inferred from homology"/>
<reference evidence="15" key="3">
    <citation type="submission" date="2025-09" db="UniProtKB">
        <authorList>
            <consortium name="Ensembl"/>
        </authorList>
    </citation>
    <scope>IDENTIFICATION</scope>
</reference>
<keyword evidence="10" id="KW-0843">Virulence</keyword>
<dbReference type="PANTHER" id="PTHR10339:SF25">
    <property type="entry name" value="SECRETED EXOENZYME S"/>
    <property type="match status" value="1"/>
</dbReference>
<keyword evidence="11 14" id="KW-0520">NAD</keyword>
<keyword evidence="7" id="KW-0548">Nucleotidyltransferase</keyword>
<dbReference type="InterPro" id="IPR050999">
    <property type="entry name" value="ADP-ribosyltransferase_ARG"/>
</dbReference>
<dbReference type="GO" id="GO:0005576">
    <property type="term" value="C:extracellular region"/>
    <property type="evidence" value="ECO:0007669"/>
    <property type="project" value="UniProtKB-SubCell"/>
</dbReference>
<evidence type="ECO:0000313" key="16">
    <source>
        <dbReference type="Proteomes" id="UP000265140"/>
    </source>
</evidence>
<dbReference type="RefSeq" id="XP_010886743.2">
    <property type="nucleotide sequence ID" value="XM_010888441.4"/>
</dbReference>
<dbReference type="GeneID" id="105021012"/>
<dbReference type="FunFam" id="3.90.176.10:FF:000001">
    <property type="entry name" value="NAD(P)(+)--arginine ADP-ribosyltransferase"/>
    <property type="match status" value="1"/>
</dbReference>
<dbReference type="GO" id="GO:0106274">
    <property type="term" value="F:NAD+-protein-arginine ADP-ribosyltransferase activity"/>
    <property type="evidence" value="ECO:0007669"/>
    <property type="project" value="UniProtKB-EC"/>
</dbReference>
<feature type="chain" id="PRO_5044046757" description="NAD(P)(+)--arginine ADP-ribosyltransferase" evidence="14">
    <location>
        <begin position="25"/>
        <end position="283"/>
    </location>
</feature>
<dbReference type="GO" id="GO:0003950">
    <property type="term" value="F:NAD+ poly-ADP-ribosyltransferase activity"/>
    <property type="evidence" value="ECO:0007669"/>
    <property type="project" value="TreeGrafter"/>
</dbReference>
<dbReference type="GO" id="GO:0016779">
    <property type="term" value="F:nucleotidyltransferase activity"/>
    <property type="evidence" value="ECO:0007669"/>
    <property type="project" value="UniProtKB-KW"/>
</dbReference>
<evidence type="ECO:0000256" key="3">
    <source>
        <dbReference type="ARBA" id="ARBA00022525"/>
    </source>
</evidence>
<dbReference type="GeneTree" id="ENSGT01030000234601"/>
<dbReference type="EC" id="2.4.2.31" evidence="14"/>
<evidence type="ECO:0000256" key="12">
    <source>
        <dbReference type="ARBA" id="ARBA00023157"/>
    </source>
</evidence>
<accession>A0AAY5L9Q1</accession>
<reference evidence="15" key="2">
    <citation type="submission" date="2025-08" db="UniProtKB">
        <authorList>
            <consortium name="Ensembl"/>
        </authorList>
    </citation>
    <scope>IDENTIFICATION</scope>
</reference>
<dbReference type="Pfam" id="PF01129">
    <property type="entry name" value="ART"/>
    <property type="match status" value="1"/>
</dbReference>
<evidence type="ECO:0000256" key="4">
    <source>
        <dbReference type="ARBA" id="ARBA00022656"/>
    </source>
</evidence>
<keyword evidence="12" id="KW-1015">Disulfide bond</keyword>
<keyword evidence="16" id="KW-1185">Reference proteome</keyword>
<dbReference type="Ensembl" id="ENSELUT00000103460.1">
    <property type="protein sequence ID" value="ENSELUP00000097220.1"/>
    <property type="gene ID" value="ENSELUG00000043593.1"/>
</dbReference>
<organism evidence="15 16">
    <name type="scientific">Esox lucius</name>
    <name type="common">Northern pike</name>
    <dbReference type="NCBI Taxonomy" id="8010"/>
    <lineage>
        <taxon>Eukaryota</taxon>
        <taxon>Metazoa</taxon>
        <taxon>Chordata</taxon>
        <taxon>Craniata</taxon>
        <taxon>Vertebrata</taxon>
        <taxon>Euteleostomi</taxon>
        <taxon>Actinopterygii</taxon>
        <taxon>Neopterygii</taxon>
        <taxon>Teleostei</taxon>
        <taxon>Protacanthopterygii</taxon>
        <taxon>Esociformes</taxon>
        <taxon>Esocidae</taxon>
        <taxon>Esox</taxon>
    </lineage>
</organism>
<evidence type="ECO:0000256" key="7">
    <source>
        <dbReference type="ARBA" id="ARBA00022695"/>
    </source>
</evidence>
<sequence length="283" mass="33181">MAKDKTVTFAVLCFIHVWTFSVDSKTDFPGQYAPHNETTLSMVPDAVDDMYSGCTEKMKKKVNNEYLPNEKNQRLFNQSWHRAETCAKEVAERFKKDKETFYANELEHDHIKAICAYSAGHPTIHDVFNEAVLTQKNQYTTFPYHTLHFWLTDALRVLKKAQQNCRTTFRRTKKDYSEVNKEMRFGYFASSSLKKHINPTFGHKSCFEIYTCFGAYLKSYPKLGKKEEEVLIPPYEVFKVIAVLKKKRYENLWCDTVYKLQSTKKPQSNLNCKMIRHSAENNL</sequence>